<sequence length="98" mass="10839">MCGGSFSVLLLEVPAREFLSSSPSPRGNICPHPHPHRSPCIRGICRDRCIFPDPAPKCPQRNFYRHPCPHEEKISVFGAPNGAIPAGIRSNRCKLTSY</sequence>
<evidence type="ECO:0000313" key="1">
    <source>
        <dbReference type="EMBL" id="MCH80828.1"/>
    </source>
</evidence>
<name>A0A392M1G5_9FABA</name>
<keyword evidence="2" id="KW-1185">Reference proteome</keyword>
<evidence type="ECO:0000313" key="2">
    <source>
        <dbReference type="Proteomes" id="UP000265520"/>
    </source>
</evidence>
<organism evidence="1 2">
    <name type="scientific">Trifolium medium</name>
    <dbReference type="NCBI Taxonomy" id="97028"/>
    <lineage>
        <taxon>Eukaryota</taxon>
        <taxon>Viridiplantae</taxon>
        <taxon>Streptophyta</taxon>
        <taxon>Embryophyta</taxon>
        <taxon>Tracheophyta</taxon>
        <taxon>Spermatophyta</taxon>
        <taxon>Magnoliopsida</taxon>
        <taxon>eudicotyledons</taxon>
        <taxon>Gunneridae</taxon>
        <taxon>Pentapetalae</taxon>
        <taxon>rosids</taxon>
        <taxon>fabids</taxon>
        <taxon>Fabales</taxon>
        <taxon>Fabaceae</taxon>
        <taxon>Papilionoideae</taxon>
        <taxon>50 kb inversion clade</taxon>
        <taxon>NPAAA clade</taxon>
        <taxon>Hologalegina</taxon>
        <taxon>IRL clade</taxon>
        <taxon>Trifolieae</taxon>
        <taxon>Trifolium</taxon>
    </lineage>
</organism>
<comment type="caution">
    <text evidence="1">The sequence shown here is derived from an EMBL/GenBank/DDBJ whole genome shotgun (WGS) entry which is preliminary data.</text>
</comment>
<dbReference type="EMBL" id="LXQA010001541">
    <property type="protein sequence ID" value="MCH80828.1"/>
    <property type="molecule type" value="Genomic_DNA"/>
</dbReference>
<accession>A0A392M1G5</accession>
<protein>
    <submittedName>
        <fullName evidence="1">Uncharacterized protein</fullName>
    </submittedName>
</protein>
<proteinExistence type="predicted"/>
<gene>
    <name evidence="1" type="ORF">A2U01_0001602</name>
</gene>
<dbReference type="Proteomes" id="UP000265520">
    <property type="component" value="Unassembled WGS sequence"/>
</dbReference>
<reference evidence="1 2" key="1">
    <citation type="journal article" date="2018" name="Front. Plant Sci.">
        <title>Red Clover (Trifolium pratense) and Zigzag Clover (T. medium) - A Picture of Genomic Similarities and Differences.</title>
        <authorList>
            <person name="Dluhosova J."/>
            <person name="Istvanek J."/>
            <person name="Nedelnik J."/>
            <person name="Repkova J."/>
        </authorList>
    </citation>
    <scope>NUCLEOTIDE SEQUENCE [LARGE SCALE GENOMIC DNA]</scope>
    <source>
        <strain evidence="2">cv. 10/8</strain>
        <tissue evidence="1">Leaf</tissue>
    </source>
</reference>
<dbReference type="AlphaFoldDB" id="A0A392M1G5"/>